<comment type="similarity">
    <text evidence="1">Belongs to the 'GDSL' lipolytic enzyme family.</text>
</comment>
<dbReference type="PANTHER" id="PTHR45648">
    <property type="entry name" value="GDSL LIPASE/ACYLHYDROLASE FAMILY PROTEIN (AFU_ORTHOLOGUE AFUA_4G14700)"/>
    <property type="match status" value="1"/>
</dbReference>
<keyword evidence="3" id="KW-0443">Lipid metabolism</keyword>
<evidence type="ECO:0000256" key="1">
    <source>
        <dbReference type="ARBA" id="ARBA00008668"/>
    </source>
</evidence>
<name>A0A2U1NXD5_ARTAN</name>
<dbReference type="InterPro" id="IPR001087">
    <property type="entry name" value="GDSL"/>
</dbReference>
<protein>
    <submittedName>
        <fullName evidence="4">Lipase, GDSL</fullName>
    </submittedName>
</protein>
<dbReference type="Gene3D" id="3.40.50.1110">
    <property type="entry name" value="SGNH hydrolase"/>
    <property type="match status" value="2"/>
</dbReference>
<dbReference type="PANTHER" id="PTHR45648:SF180">
    <property type="entry name" value="OS04G0561800 PROTEIN"/>
    <property type="match status" value="1"/>
</dbReference>
<comment type="caution">
    <text evidence="4">The sequence shown here is derived from an EMBL/GenBank/DDBJ whole genome shotgun (WGS) entry which is preliminary data.</text>
</comment>
<dbReference type="Proteomes" id="UP000245207">
    <property type="component" value="Unassembled WGS sequence"/>
</dbReference>
<evidence type="ECO:0000256" key="2">
    <source>
        <dbReference type="ARBA" id="ARBA00022801"/>
    </source>
</evidence>
<keyword evidence="2" id="KW-0378">Hydrolase</keyword>
<dbReference type="EMBL" id="PKPP01002025">
    <property type="protein sequence ID" value="PWA78176.1"/>
    <property type="molecule type" value="Genomic_DNA"/>
</dbReference>
<dbReference type="GO" id="GO:0016042">
    <property type="term" value="P:lipid catabolic process"/>
    <property type="evidence" value="ECO:0007669"/>
    <property type="project" value="UniProtKB-KW"/>
</dbReference>
<dbReference type="AlphaFoldDB" id="A0A2U1NXD5"/>
<dbReference type="InterPro" id="IPR051058">
    <property type="entry name" value="GDSL_Est/Lipase"/>
</dbReference>
<dbReference type="InterPro" id="IPR036514">
    <property type="entry name" value="SGNH_hydro_sf"/>
</dbReference>
<gene>
    <name evidence="4" type="ORF">CTI12_AA217840</name>
</gene>
<evidence type="ECO:0000313" key="4">
    <source>
        <dbReference type="EMBL" id="PWA78176.1"/>
    </source>
</evidence>
<accession>A0A2U1NXD5</accession>
<evidence type="ECO:0000256" key="3">
    <source>
        <dbReference type="ARBA" id="ARBA00022963"/>
    </source>
</evidence>
<sequence length="285" mass="31166">MTVMVATGKTGATIFIFGDSTADVGTNTHLPTCTARANHRYHGIDYAYSKAIGRFSNGRNTADLIARLLGNYIVRPPPFLFLLSRNPTFKRNIQARISPGAGSPTAQGLKFRGAQSLYKAHNHIAWINKIKGSLHCARMFGIISTPQIGCCPAARPHNSSGGCLNDNARSFYKDMQSLLLDFSLLHQGFKYSLGNTYAMTMNVIENPRGNRFREVKASCCGDGTLFHGVTDCVVGAKLCSNRADFLLWDKFHPTEMASQIATLTLVYGEGIQYVTPMNLSSLVMA</sequence>
<dbReference type="GO" id="GO:0016788">
    <property type="term" value="F:hydrolase activity, acting on ester bonds"/>
    <property type="evidence" value="ECO:0007669"/>
    <property type="project" value="InterPro"/>
</dbReference>
<evidence type="ECO:0000313" key="5">
    <source>
        <dbReference type="Proteomes" id="UP000245207"/>
    </source>
</evidence>
<reference evidence="4 5" key="1">
    <citation type="journal article" date="2018" name="Mol. Plant">
        <title>The genome of Artemisia annua provides insight into the evolution of Asteraceae family and artemisinin biosynthesis.</title>
        <authorList>
            <person name="Shen Q."/>
            <person name="Zhang L."/>
            <person name="Liao Z."/>
            <person name="Wang S."/>
            <person name="Yan T."/>
            <person name="Shi P."/>
            <person name="Liu M."/>
            <person name="Fu X."/>
            <person name="Pan Q."/>
            <person name="Wang Y."/>
            <person name="Lv Z."/>
            <person name="Lu X."/>
            <person name="Zhang F."/>
            <person name="Jiang W."/>
            <person name="Ma Y."/>
            <person name="Chen M."/>
            <person name="Hao X."/>
            <person name="Li L."/>
            <person name="Tang Y."/>
            <person name="Lv G."/>
            <person name="Zhou Y."/>
            <person name="Sun X."/>
            <person name="Brodelius P.E."/>
            <person name="Rose J.K.C."/>
            <person name="Tang K."/>
        </authorList>
    </citation>
    <scope>NUCLEOTIDE SEQUENCE [LARGE SCALE GENOMIC DNA]</scope>
    <source>
        <strain evidence="5">cv. Huhao1</strain>
        <tissue evidence="4">Leaf</tissue>
    </source>
</reference>
<keyword evidence="5" id="KW-1185">Reference proteome</keyword>
<organism evidence="4 5">
    <name type="scientific">Artemisia annua</name>
    <name type="common">Sweet wormwood</name>
    <dbReference type="NCBI Taxonomy" id="35608"/>
    <lineage>
        <taxon>Eukaryota</taxon>
        <taxon>Viridiplantae</taxon>
        <taxon>Streptophyta</taxon>
        <taxon>Embryophyta</taxon>
        <taxon>Tracheophyta</taxon>
        <taxon>Spermatophyta</taxon>
        <taxon>Magnoliopsida</taxon>
        <taxon>eudicotyledons</taxon>
        <taxon>Gunneridae</taxon>
        <taxon>Pentapetalae</taxon>
        <taxon>asterids</taxon>
        <taxon>campanulids</taxon>
        <taxon>Asterales</taxon>
        <taxon>Asteraceae</taxon>
        <taxon>Asteroideae</taxon>
        <taxon>Anthemideae</taxon>
        <taxon>Artemisiinae</taxon>
        <taxon>Artemisia</taxon>
    </lineage>
</organism>
<dbReference type="STRING" id="35608.A0A2U1NXD5"/>
<dbReference type="OrthoDB" id="1600564at2759"/>
<keyword evidence="3" id="KW-0442">Lipid degradation</keyword>
<proteinExistence type="inferred from homology"/>
<dbReference type="Pfam" id="PF00657">
    <property type="entry name" value="Lipase_GDSL"/>
    <property type="match status" value="1"/>
</dbReference>